<feature type="transmembrane region" description="Helical" evidence="1">
    <location>
        <begin position="113"/>
        <end position="134"/>
    </location>
</feature>
<reference evidence="2 3" key="1">
    <citation type="submission" date="2019-02" db="EMBL/GenBank/DDBJ databases">
        <title>The competitiveness to form nodules shapes the capacities of Rhizobium leguminosarum sv viciae communities to promote symbiosis with specific hosts.</title>
        <authorList>
            <person name="Boivin S."/>
            <person name="Lepetit M."/>
        </authorList>
    </citation>
    <scope>NUCLEOTIDE SEQUENCE [LARGE SCALE GENOMIC DNA]</scope>
    <source>
        <strain evidence="2 3">SPF4F3</strain>
    </source>
</reference>
<dbReference type="EMBL" id="SJLU01000018">
    <property type="protein sequence ID" value="TBX87727.1"/>
    <property type="molecule type" value="Genomic_DNA"/>
</dbReference>
<keyword evidence="1" id="KW-0472">Membrane</keyword>
<dbReference type="AlphaFoldDB" id="A0A8G2ITA2"/>
<feature type="transmembrane region" description="Helical" evidence="1">
    <location>
        <begin position="80"/>
        <end position="101"/>
    </location>
</feature>
<accession>A0A8G2ITA2</accession>
<evidence type="ECO:0000256" key="1">
    <source>
        <dbReference type="SAM" id="Phobius"/>
    </source>
</evidence>
<feature type="transmembrane region" description="Helical" evidence="1">
    <location>
        <begin position="146"/>
        <end position="165"/>
    </location>
</feature>
<evidence type="ECO:0000313" key="3">
    <source>
        <dbReference type="Proteomes" id="UP000291866"/>
    </source>
</evidence>
<name>A0A8G2ITA2_RHILV</name>
<proteinExistence type="predicted"/>
<dbReference type="RefSeq" id="WP_131602875.1">
    <property type="nucleotide sequence ID" value="NZ_SJLU01000018.1"/>
</dbReference>
<dbReference type="Proteomes" id="UP000291866">
    <property type="component" value="Unassembled WGS sequence"/>
</dbReference>
<keyword evidence="1" id="KW-0812">Transmembrane</keyword>
<evidence type="ECO:0000313" key="2">
    <source>
        <dbReference type="EMBL" id="TBX87727.1"/>
    </source>
</evidence>
<organism evidence="2 3">
    <name type="scientific">Rhizobium leguminosarum bv. viciae</name>
    <dbReference type="NCBI Taxonomy" id="387"/>
    <lineage>
        <taxon>Bacteria</taxon>
        <taxon>Pseudomonadati</taxon>
        <taxon>Pseudomonadota</taxon>
        <taxon>Alphaproteobacteria</taxon>
        <taxon>Hyphomicrobiales</taxon>
        <taxon>Rhizobiaceae</taxon>
        <taxon>Rhizobium/Agrobacterium group</taxon>
        <taxon>Rhizobium</taxon>
    </lineage>
</organism>
<sequence length="230" mass="25337">MEKTERRKIYCPPLGLNDRAVANIMRYKARKCPFVVNLSLVDGSRISPLPGRAKQSAHCIFMLHYAITICLNGGEKMPAFFVWLIALFMIGAAIVSIICSFRDKSGQRLVLELGLLFLLAFALYLITGFPFPVSQNAFGSAYSVELALSLMFVAVILGIAASVVFHTDEQITVASFLKPLMVAPIVTLPLIGSLQGASLELVQLASITFLSFQNGFFWREVLKNVRVKTS</sequence>
<feature type="transmembrane region" description="Helical" evidence="1">
    <location>
        <begin position="201"/>
        <end position="218"/>
    </location>
</feature>
<protein>
    <recommendedName>
        <fullName evidence="4">Transmembrane protein</fullName>
    </recommendedName>
</protein>
<gene>
    <name evidence="2" type="ORF">E0H31_28050</name>
</gene>
<evidence type="ECO:0008006" key="4">
    <source>
        <dbReference type="Google" id="ProtNLM"/>
    </source>
</evidence>
<comment type="caution">
    <text evidence="2">The sequence shown here is derived from an EMBL/GenBank/DDBJ whole genome shotgun (WGS) entry which is preliminary data.</text>
</comment>
<keyword evidence="1" id="KW-1133">Transmembrane helix</keyword>
<feature type="transmembrane region" description="Helical" evidence="1">
    <location>
        <begin position="177"/>
        <end position="195"/>
    </location>
</feature>